<keyword evidence="3 7" id="KW-0732">Signal</keyword>
<evidence type="ECO:0000256" key="1">
    <source>
        <dbReference type="ARBA" id="ARBA00007277"/>
    </source>
</evidence>
<proteinExistence type="inferred from homology"/>
<dbReference type="Proteomes" id="UP000599024">
    <property type="component" value="Unassembled WGS sequence"/>
</dbReference>
<evidence type="ECO:0000256" key="2">
    <source>
        <dbReference type="ARBA" id="ARBA00012247"/>
    </source>
</evidence>
<dbReference type="InterPro" id="IPR030395">
    <property type="entry name" value="GP_PDE_dom"/>
</dbReference>
<evidence type="ECO:0000313" key="10">
    <source>
        <dbReference type="Proteomes" id="UP000599024"/>
    </source>
</evidence>
<feature type="chain" id="PRO_5035252832" description="glycerophosphodiester phosphodiesterase" evidence="7">
    <location>
        <begin position="29"/>
        <end position="395"/>
    </location>
</feature>
<gene>
    <name evidence="9" type="ORF">H8E79_07510</name>
</gene>
<dbReference type="EC" id="3.1.4.46" evidence="2"/>
<sequence>MKQKSTGLFTCLMLLMLLLLLLALPLQAQSQEPRLIAGQGQAGDLPPQSLAAITLAAALGCDGVSLNLVLTQNNQVLILTDIDLKAVSNVTTLFPDRGQEDQEDNSFPVFDLSLDELRQLTWQGSSGYHHTPVPLSEVLALQRTLKDNLGHDLLLNLELRQPWKHRQADLDLTRAVLDTLQMAGHTGRTEAIRLQSYDHEELRRLRLELLPEYGLDLDLIQLIGDNNGQEAQVEQWGTLQPYNYDWMLSRSGLRLLATLVQGIGLDKSQLISAAGAPLLTDYLADLKTLGLNLQIRDLKQDHSAGNVQDLTRLADLLPHLTAADSLITDNCSQLVRARRQRLLAPQPHVIPPPTDLMAPVLSPGPVPLPISPPTPVPTPIQAPVFIHLPEPPQEQ</sequence>
<feature type="domain" description="GP-PDE" evidence="8">
    <location>
        <begin position="33"/>
        <end position="338"/>
    </location>
</feature>
<evidence type="ECO:0000259" key="8">
    <source>
        <dbReference type="PROSITE" id="PS51704"/>
    </source>
</evidence>
<dbReference type="GO" id="GO:0006629">
    <property type="term" value="P:lipid metabolic process"/>
    <property type="evidence" value="ECO:0007669"/>
    <property type="project" value="InterPro"/>
</dbReference>
<dbReference type="PANTHER" id="PTHR43620:SF7">
    <property type="entry name" value="GLYCEROPHOSPHODIESTER PHOSPHODIESTERASE GDPD5-RELATED"/>
    <property type="match status" value="1"/>
</dbReference>
<reference evidence="9 10" key="1">
    <citation type="submission" date="2020-08" db="EMBL/GenBank/DDBJ databases">
        <title>Bridging the membrane lipid divide: bacteria of the FCB group superphylum have the potential to synthesize archaeal ether lipids.</title>
        <authorList>
            <person name="Villanueva L."/>
            <person name="Von Meijenfeldt F.A.B."/>
            <person name="Westbye A.B."/>
            <person name="Yadav S."/>
            <person name="Hopmans E.C."/>
            <person name="Dutilh B.E."/>
            <person name="Sinninghe Damste J.S."/>
        </authorList>
    </citation>
    <scope>NUCLEOTIDE SEQUENCE [LARGE SCALE GENOMIC DNA]</scope>
    <source>
        <strain evidence="9">NIOZ-UU81</strain>
    </source>
</reference>
<dbReference type="EMBL" id="JACNLK010000068">
    <property type="protein sequence ID" value="MBC8208997.1"/>
    <property type="molecule type" value="Genomic_DNA"/>
</dbReference>
<dbReference type="Gene3D" id="3.20.20.190">
    <property type="entry name" value="Phosphatidylinositol (PI) phosphodiesterase"/>
    <property type="match status" value="1"/>
</dbReference>
<evidence type="ECO:0000256" key="3">
    <source>
        <dbReference type="ARBA" id="ARBA00022729"/>
    </source>
</evidence>
<dbReference type="SUPFAM" id="SSF51695">
    <property type="entry name" value="PLC-like phosphodiesterases"/>
    <property type="match status" value="1"/>
</dbReference>
<keyword evidence="5" id="KW-0378">Hydrolase</keyword>
<feature type="signal peptide" evidence="7">
    <location>
        <begin position="1"/>
        <end position="28"/>
    </location>
</feature>
<dbReference type="InterPro" id="IPR017946">
    <property type="entry name" value="PLC-like_Pdiesterase_TIM-brl"/>
</dbReference>
<keyword evidence="4" id="KW-0319">Glycerol metabolism</keyword>
<name>A0A8J6N8T4_9BACT</name>
<dbReference type="Pfam" id="PF03009">
    <property type="entry name" value="GDPD"/>
    <property type="match status" value="1"/>
</dbReference>
<dbReference type="GO" id="GO:0008889">
    <property type="term" value="F:glycerophosphodiester phosphodiesterase activity"/>
    <property type="evidence" value="ECO:0007669"/>
    <property type="project" value="UniProtKB-EC"/>
</dbReference>
<comment type="similarity">
    <text evidence="1">Belongs to the glycerophosphoryl diester phosphodiesterase family.</text>
</comment>
<accession>A0A8J6N8T4</accession>
<dbReference type="PANTHER" id="PTHR43620">
    <property type="entry name" value="GLYCEROPHOSPHORYL DIESTER PHOSPHODIESTERASE"/>
    <property type="match status" value="1"/>
</dbReference>
<evidence type="ECO:0000256" key="6">
    <source>
        <dbReference type="ARBA" id="ARBA00047512"/>
    </source>
</evidence>
<dbReference type="GO" id="GO:0042597">
    <property type="term" value="C:periplasmic space"/>
    <property type="evidence" value="ECO:0007669"/>
    <property type="project" value="TreeGrafter"/>
</dbReference>
<organism evidence="9 10">
    <name type="scientific">Candidatus Desulfatifera sulfidica</name>
    <dbReference type="NCBI Taxonomy" id="2841691"/>
    <lineage>
        <taxon>Bacteria</taxon>
        <taxon>Pseudomonadati</taxon>
        <taxon>Thermodesulfobacteriota</taxon>
        <taxon>Desulfobulbia</taxon>
        <taxon>Desulfobulbales</taxon>
        <taxon>Desulfobulbaceae</taxon>
        <taxon>Candidatus Desulfatifera</taxon>
    </lineage>
</organism>
<dbReference type="GO" id="GO:0006071">
    <property type="term" value="P:glycerol metabolic process"/>
    <property type="evidence" value="ECO:0007669"/>
    <property type="project" value="UniProtKB-KW"/>
</dbReference>
<comment type="caution">
    <text evidence="9">The sequence shown here is derived from an EMBL/GenBank/DDBJ whole genome shotgun (WGS) entry which is preliminary data.</text>
</comment>
<protein>
    <recommendedName>
        <fullName evidence="2">glycerophosphodiester phosphodiesterase</fullName>
        <ecNumber evidence="2">3.1.4.46</ecNumber>
    </recommendedName>
</protein>
<dbReference type="AlphaFoldDB" id="A0A8J6N8T4"/>
<evidence type="ECO:0000313" key="9">
    <source>
        <dbReference type="EMBL" id="MBC8208997.1"/>
    </source>
</evidence>
<comment type="catalytic activity">
    <reaction evidence="6">
        <text>a sn-glycero-3-phosphodiester + H2O = an alcohol + sn-glycerol 3-phosphate + H(+)</text>
        <dbReference type="Rhea" id="RHEA:12969"/>
        <dbReference type="ChEBI" id="CHEBI:15377"/>
        <dbReference type="ChEBI" id="CHEBI:15378"/>
        <dbReference type="ChEBI" id="CHEBI:30879"/>
        <dbReference type="ChEBI" id="CHEBI:57597"/>
        <dbReference type="ChEBI" id="CHEBI:83408"/>
        <dbReference type="EC" id="3.1.4.46"/>
    </reaction>
</comment>
<dbReference type="PROSITE" id="PS51704">
    <property type="entry name" value="GP_PDE"/>
    <property type="match status" value="1"/>
</dbReference>
<evidence type="ECO:0000256" key="5">
    <source>
        <dbReference type="ARBA" id="ARBA00022801"/>
    </source>
</evidence>
<evidence type="ECO:0000256" key="7">
    <source>
        <dbReference type="SAM" id="SignalP"/>
    </source>
</evidence>
<evidence type="ECO:0000256" key="4">
    <source>
        <dbReference type="ARBA" id="ARBA00022798"/>
    </source>
</evidence>